<dbReference type="CDD" id="cd04598">
    <property type="entry name" value="CBS_pair_GGDEF_EAL"/>
    <property type="match status" value="1"/>
</dbReference>
<comment type="subcellular location">
    <subcellularLocation>
        <location evidence="2">Membrane</location>
    </subcellularLocation>
</comment>
<dbReference type="SMART" id="SM00388">
    <property type="entry name" value="HisKA"/>
    <property type="match status" value="1"/>
</dbReference>
<feature type="domain" description="Histidine kinase" evidence="12">
    <location>
        <begin position="186"/>
        <end position="407"/>
    </location>
</feature>
<evidence type="ECO:0000256" key="4">
    <source>
        <dbReference type="ARBA" id="ARBA00022553"/>
    </source>
</evidence>
<evidence type="ECO:0000256" key="5">
    <source>
        <dbReference type="ARBA" id="ARBA00022679"/>
    </source>
</evidence>
<dbReference type="SUPFAM" id="SSF47384">
    <property type="entry name" value="Homodimeric domain of signal transducing histidine kinase"/>
    <property type="match status" value="1"/>
</dbReference>
<evidence type="ECO:0000256" key="1">
    <source>
        <dbReference type="ARBA" id="ARBA00000085"/>
    </source>
</evidence>
<dbReference type="Proteomes" id="UP000019486">
    <property type="component" value="Unassembled WGS sequence"/>
</dbReference>
<evidence type="ECO:0000256" key="2">
    <source>
        <dbReference type="ARBA" id="ARBA00004370"/>
    </source>
</evidence>
<dbReference type="AlphaFoldDB" id="W9GY06"/>
<keyword evidence="8" id="KW-0067">ATP-binding</keyword>
<evidence type="ECO:0000256" key="8">
    <source>
        <dbReference type="ARBA" id="ARBA00022840"/>
    </source>
</evidence>
<dbReference type="CDD" id="cd16922">
    <property type="entry name" value="HATPase_EvgS-ArcB-TorS-like"/>
    <property type="match status" value="1"/>
</dbReference>
<reference evidence="13 14" key="1">
    <citation type="submission" date="2013-08" db="EMBL/GenBank/DDBJ databases">
        <title>The genome sequence of Skermanella stibiiresistens.</title>
        <authorList>
            <person name="Zhu W."/>
            <person name="Wang G."/>
        </authorList>
    </citation>
    <scope>NUCLEOTIDE SEQUENCE [LARGE SCALE GENOMIC DNA]</scope>
    <source>
        <strain evidence="13 14">SB22</strain>
    </source>
</reference>
<dbReference type="GO" id="GO:0005524">
    <property type="term" value="F:ATP binding"/>
    <property type="evidence" value="ECO:0007669"/>
    <property type="project" value="UniProtKB-KW"/>
</dbReference>
<dbReference type="SUPFAM" id="SSF54631">
    <property type="entry name" value="CBS-domain pair"/>
    <property type="match status" value="1"/>
</dbReference>
<dbReference type="STRING" id="1385369.N825_18005"/>
<evidence type="ECO:0000259" key="12">
    <source>
        <dbReference type="PROSITE" id="PS50109"/>
    </source>
</evidence>
<dbReference type="PRINTS" id="PR00344">
    <property type="entry name" value="BCTRLSENSOR"/>
</dbReference>
<comment type="catalytic activity">
    <reaction evidence="1">
        <text>ATP + protein L-histidine = ADP + protein N-phospho-L-histidine.</text>
        <dbReference type="EC" id="2.7.13.3"/>
    </reaction>
</comment>
<keyword evidence="14" id="KW-1185">Reference proteome</keyword>
<keyword evidence="10" id="KW-0472">Membrane</keyword>
<dbReference type="Gene3D" id="1.10.287.130">
    <property type="match status" value="1"/>
</dbReference>
<sequence>MVVMSGCARAPRGGYPPEGIGVAPGPGGFRAGDLIDPLPPIGPGTPCTRVYDIFAEHPEWPGLAVVSRGSVIGMIDRPSLFATFAKPLLRDLYERRPISLLMDRLPLVVDRDLSLDEVSQRIAHDKPDALISGFVVTERGEYRGIGTALGLMARSVDQARAKNRELDEARRAAEAANTAKSSFLANMSHELRTPLNAVIGFAELIESEMFGPLGHERYREYAGDIHVSGRHLLDLINDLLDLSKAEANRLELNEGKIDVRGIVGSCVRLMNDLAERGGVTLRADVPMPPPPLWGDERKLRQMVLNLVSNAIKFTPKGGSVTVSAGVADHGALELAVTDTGIGMTPENQIKAMEPFSQIDNAMNRRQQGTGLGLPLTRRLIELHGGSLRLDSVYGRGTTIVLTFPAERVENLEVSLASA</sequence>
<dbReference type="Pfam" id="PF00512">
    <property type="entry name" value="HisKA"/>
    <property type="match status" value="1"/>
</dbReference>
<dbReference type="SMART" id="SM00387">
    <property type="entry name" value="HATPase_c"/>
    <property type="match status" value="1"/>
</dbReference>
<dbReference type="GO" id="GO:0016020">
    <property type="term" value="C:membrane"/>
    <property type="evidence" value="ECO:0007669"/>
    <property type="project" value="UniProtKB-SubCell"/>
</dbReference>
<dbReference type="InterPro" id="IPR003661">
    <property type="entry name" value="HisK_dim/P_dom"/>
</dbReference>
<dbReference type="InterPro" id="IPR036890">
    <property type="entry name" value="HATPase_C_sf"/>
</dbReference>
<keyword evidence="5" id="KW-0808">Transferase</keyword>
<feature type="coiled-coil region" evidence="11">
    <location>
        <begin position="152"/>
        <end position="179"/>
    </location>
</feature>
<dbReference type="EC" id="2.7.13.3" evidence="3"/>
<evidence type="ECO:0000256" key="7">
    <source>
        <dbReference type="ARBA" id="ARBA00022777"/>
    </source>
</evidence>
<evidence type="ECO:0000256" key="3">
    <source>
        <dbReference type="ARBA" id="ARBA00012438"/>
    </source>
</evidence>
<dbReference type="GO" id="GO:0000155">
    <property type="term" value="F:phosphorelay sensor kinase activity"/>
    <property type="evidence" value="ECO:0007669"/>
    <property type="project" value="InterPro"/>
</dbReference>
<keyword evidence="7" id="KW-0418">Kinase</keyword>
<evidence type="ECO:0000256" key="11">
    <source>
        <dbReference type="SAM" id="Coils"/>
    </source>
</evidence>
<accession>W9GY06</accession>
<evidence type="ECO:0000313" key="13">
    <source>
        <dbReference type="EMBL" id="EWY37506.1"/>
    </source>
</evidence>
<dbReference type="InterPro" id="IPR004358">
    <property type="entry name" value="Sig_transdc_His_kin-like_C"/>
</dbReference>
<dbReference type="Pfam" id="PF02518">
    <property type="entry name" value="HATPase_c"/>
    <property type="match status" value="1"/>
</dbReference>
<evidence type="ECO:0000256" key="9">
    <source>
        <dbReference type="ARBA" id="ARBA00023012"/>
    </source>
</evidence>
<keyword evidence="4" id="KW-0597">Phosphoprotein</keyword>
<keyword evidence="6" id="KW-0547">Nucleotide-binding</keyword>
<dbReference type="InterPro" id="IPR005467">
    <property type="entry name" value="His_kinase_dom"/>
</dbReference>
<dbReference type="PROSITE" id="PS50109">
    <property type="entry name" value="HIS_KIN"/>
    <property type="match status" value="1"/>
</dbReference>
<dbReference type="PATRIC" id="fig|1385369.3.peg.5575"/>
<dbReference type="EMBL" id="AVFL01000026">
    <property type="protein sequence ID" value="EWY37506.1"/>
    <property type="molecule type" value="Genomic_DNA"/>
</dbReference>
<name>W9GY06_9PROT</name>
<evidence type="ECO:0000256" key="10">
    <source>
        <dbReference type="ARBA" id="ARBA00023136"/>
    </source>
</evidence>
<dbReference type="InterPro" id="IPR046342">
    <property type="entry name" value="CBS_dom_sf"/>
</dbReference>
<comment type="caution">
    <text evidence="13">The sequence shown here is derived from an EMBL/GenBank/DDBJ whole genome shotgun (WGS) entry which is preliminary data.</text>
</comment>
<dbReference type="PANTHER" id="PTHR43047">
    <property type="entry name" value="TWO-COMPONENT HISTIDINE PROTEIN KINASE"/>
    <property type="match status" value="1"/>
</dbReference>
<organism evidence="13 14">
    <name type="scientific">Skermanella stibiiresistens SB22</name>
    <dbReference type="NCBI Taxonomy" id="1385369"/>
    <lineage>
        <taxon>Bacteria</taxon>
        <taxon>Pseudomonadati</taxon>
        <taxon>Pseudomonadota</taxon>
        <taxon>Alphaproteobacteria</taxon>
        <taxon>Rhodospirillales</taxon>
        <taxon>Azospirillaceae</taxon>
        <taxon>Skermanella</taxon>
    </lineage>
</organism>
<dbReference type="CDD" id="cd00082">
    <property type="entry name" value="HisKA"/>
    <property type="match status" value="1"/>
</dbReference>
<gene>
    <name evidence="13" type="ORF">N825_18005</name>
</gene>
<evidence type="ECO:0000313" key="14">
    <source>
        <dbReference type="Proteomes" id="UP000019486"/>
    </source>
</evidence>
<keyword evidence="11" id="KW-0175">Coiled coil</keyword>
<dbReference type="SUPFAM" id="SSF55874">
    <property type="entry name" value="ATPase domain of HSP90 chaperone/DNA topoisomerase II/histidine kinase"/>
    <property type="match status" value="1"/>
</dbReference>
<keyword evidence="9" id="KW-0902">Two-component regulatory system</keyword>
<dbReference type="FunFam" id="1.10.287.130:FF:000038">
    <property type="entry name" value="Sensory transduction histidine kinase"/>
    <property type="match status" value="1"/>
</dbReference>
<evidence type="ECO:0000256" key="6">
    <source>
        <dbReference type="ARBA" id="ARBA00022741"/>
    </source>
</evidence>
<dbReference type="Gene3D" id="3.30.565.10">
    <property type="entry name" value="Histidine kinase-like ATPase, C-terminal domain"/>
    <property type="match status" value="1"/>
</dbReference>
<proteinExistence type="predicted"/>
<protein>
    <recommendedName>
        <fullName evidence="3">histidine kinase</fullName>
        <ecNumber evidence="3">2.7.13.3</ecNumber>
    </recommendedName>
</protein>
<dbReference type="InterPro" id="IPR003594">
    <property type="entry name" value="HATPase_dom"/>
</dbReference>
<dbReference type="InterPro" id="IPR036097">
    <property type="entry name" value="HisK_dim/P_sf"/>
</dbReference>